<dbReference type="InterPro" id="IPR054418">
    <property type="entry name" value="MQNX/HUTI_composite_N"/>
</dbReference>
<comment type="caution">
    <text evidence="5">The sequence shown here is derived from an EMBL/GenBank/DDBJ whole genome shotgun (WGS) entry which is preliminary data.</text>
</comment>
<evidence type="ECO:0000256" key="1">
    <source>
        <dbReference type="ARBA" id="ARBA00022723"/>
    </source>
</evidence>
<keyword evidence="6" id="KW-1185">Reference proteome</keyword>
<dbReference type="SUPFAM" id="SSF51338">
    <property type="entry name" value="Composite domain of metallo-dependent hydrolases"/>
    <property type="match status" value="1"/>
</dbReference>
<reference evidence="6" key="1">
    <citation type="journal article" date="2019" name="Int. J. Syst. Evol. Microbiol.">
        <title>The Global Catalogue of Microorganisms (GCM) 10K type strain sequencing project: providing services to taxonomists for standard genome sequencing and annotation.</title>
        <authorList>
            <consortium name="The Broad Institute Genomics Platform"/>
            <consortium name="The Broad Institute Genome Sequencing Center for Infectious Disease"/>
            <person name="Wu L."/>
            <person name="Ma J."/>
        </authorList>
    </citation>
    <scope>NUCLEOTIDE SEQUENCE [LARGE SCALE GENOMIC DNA]</scope>
    <source>
        <strain evidence="6">CGMCC 4.7035</strain>
    </source>
</reference>
<dbReference type="InterPro" id="IPR011059">
    <property type="entry name" value="Metal-dep_hydrolase_composite"/>
</dbReference>
<keyword evidence="1" id="KW-0479">Metal-binding</keyword>
<evidence type="ECO:0000259" key="4">
    <source>
        <dbReference type="Pfam" id="PF22039"/>
    </source>
</evidence>
<evidence type="ECO:0000313" key="5">
    <source>
        <dbReference type="EMBL" id="MFC3576901.1"/>
    </source>
</evidence>
<dbReference type="Proteomes" id="UP001595701">
    <property type="component" value="Unassembled WGS sequence"/>
</dbReference>
<sequence length="158" mass="16990">MLTIHAADELRYGWDEDQEPVKDGAVAVAADRVVGSGPLAELREEFPDARVRRWPGVLGPALLHQGPLPDAPTPRERIHAVLKLGATAVLEEYADTPELRAAAARNDVIVVPRGTAVRRPAAFLGIGRADLAVFEYDETGGGTCVATVCAGRLVHRRR</sequence>
<dbReference type="Pfam" id="PF22039">
    <property type="entry name" value="HUTI_composite_bact"/>
    <property type="match status" value="1"/>
</dbReference>
<gene>
    <name evidence="5" type="ORF">ACFOZ0_27215</name>
</gene>
<proteinExistence type="predicted"/>
<evidence type="ECO:0000313" key="6">
    <source>
        <dbReference type="Proteomes" id="UP001595701"/>
    </source>
</evidence>
<dbReference type="EMBL" id="JBHRWR010000021">
    <property type="protein sequence ID" value="MFC3576901.1"/>
    <property type="molecule type" value="Genomic_DNA"/>
</dbReference>
<accession>A0ABV7SJQ8</accession>
<evidence type="ECO:0000256" key="3">
    <source>
        <dbReference type="ARBA" id="ARBA00022833"/>
    </source>
</evidence>
<organism evidence="5 6">
    <name type="scientific">Streptomyces yaanensis</name>
    <dbReference type="NCBI Taxonomy" id="1142239"/>
    <lineage>
        <taxon>Bacteria</taxon>
        <taxon>Bacillati</taxon>
        <taxon>Actinomycetota</taxon>
        <taxon>Actinomycetes</taxon>
        <taxon>Kitasatosporales</taxon>
        <taxon>Streptomycetaceae</taxon>
        <taxon>Streptomyces</taxon>
    </lineage>
</organism>
<evidence type="ECO:0000256" key="2">
    <source>
        <dbReference type="ARBA" id="ARBA00022801"/>
    </source>
</evidence>
<keyword evidence="3" id="KW-0862">Zinc</keyword>
<dbReference type="RefSeq" id="WP_310763783.1">
    <property type="nucleotide sequence ID" value="NZ_JBHRWR010000021.1"/>
</dbReference>
<protein>
    <recommendedName>
        <fullName evidence="4">Aminodeoxyfutalosine deaminase/Imidazolonepropionase-like composite domain-containing protein</fullName>
    </recommendedName>
</protein>
<feature type="domain" description="Aminodeoxyfutalosine deaminase/Imidazolonepropionase-like composite" evidence="4">
    <location>
        <begin position="24"/>
        <end position="49"/>
    </location>
</feature>
<name>A0ABV7SJQ8_9ACTN</name>
<keyword evidence="2" id="KW-0378">Hydrolase</keyword>